<proteinExistence type="predicted"/>
<organism evidence="1 2">
    <name type="scientific">Nyssa sinensis</name>
    <dbReference type="NCBI Taxonomy" id="561372"/>
    <lineage>
        <taxon>Eukaryota</taxon>
        <taxon>Viridiplantae</taxon>
        <taxon>Streptophyta</taxon>
        <taxon>Embryophyta</taxon>
        <taxon>Tracheophyta</taxon>
        <taxon>Spermatophyta</taxon>
        <taxon>Magnoliopsida</taxon>
        <taxon>eudicotyledons</taxon>
        <taxon>Gunneridae</taxon>
        <taxon>Pentapetalae</taxon>
        <taxon>asterids</taxon>
        <taxon>Cornales</taxon>
        <taxon>Nyssaceae</taxon>
        <taxon>Nyssa</taxon>
    </lineage>
</organism>
<reference evidence="1 2" key="1">
    <citation type="submission" date="2019-09" db="EMBL/GenBank/DDBJ databases">
        <title>A chromosome-level genome assembly of the Chinese tupelo Nyssa sinensis.</title>
        <authorList>
            <person name="Yang X."/>
            <person name="Kang M."/>
            <person name="Yang Y."/>
            <person name="Xiong H."/>
            <person name="Wang M."/>
            <person name="Zhang Z."/>
            <person name="Wang Z."/>
            <person name="Wu H."/>
            <person name="Ma T."/>
            <person name="Liu J."/>
            <person name="Xi Z."/>
        </authorList>
    </citation>
    <scope>NUCLEOTIDE SEQUENCE [LARGE SCALE GENOMIC DNA]</scope>
    <source>
        <strain evidence="1">J267</strain>
        <tissue evidence="1">Leaf</tissue>
    </source>
</reference>
<name>A0A5J5C5J5_9ASTE</name>
<evidence type="ECO:0000313" key="2">
    <source>
        <dbReference type="Proteomes" id="UP000325577"/>
    </source>
</evidence>
<keyword evidence="2" id="KW-1185">Reference proteome</keyword>
<evidence type="ECO:0000313" key="1">
    <source>
        <dbReference type="EMBL" id="KAA8549192.1"/>
    </source>
</evidence>
<accession>A0A5J5C5J5</accession>
<dbReference type="AlphaFoldDB" id="A0A5J5C5J5"/>
<dbReference type="EMBL" id="CM018031">
    <property type="protein sequence ID" value="KAA8549192.1"/>
    <property type="molecule type" value="Genomic_DNA"/>
</dbReference>
<sequence>MVERTKPLVLSSTKALVNDVLCSSRTQEREERTKPLALSSTKALVNSVLCSSRTQERDGIGRNSDLVGDDKSPNLLLSAGNLLLSKERTDISHPKVASLDDSALVGLPTTVLKNLSMTSGSPVPNVKWEDIVGLEDVKKSILDTVQDDLQMILLSKCNPHDICYLSCTRICFHLGCASTLVFFFMVVQGQGNCCNRVLPEFSQQLKGLN</sequence>
<dbReference type="Proteomes" id="UP000325577">
    <property type="component" value="Linkage Group LG0"/>
</dbReference>
<gene>
    <name evidence="1" type="ORF">F0562_000876</name>
</gene>
<protein>
    <submittedName>
        <fullName evidence="1">Uncharacterized protein</fullName>
    </submittedName>
</protein>